<dbReference type="InParanoid" id="A0A218YWB0"/>
<gene>
    <name evidence="2" type="ORF">B2J93_1626</name>
</gene>
<evidence type="ECO:0000313" key="3">
    <source>
        <dbReference type="Proteomes" id="UP000242519"/>
    </source>
</evidence>
<sequence>MPRPQHLLQLLNNAACNADKNGITIYSHPQTKPQCTPYYSYENQDGVTKITYHELQQHTLQESEAIRGILALLNHKIVLLHVNEHLDSIHWFWSIVAAGGIPCMCSPFSQDPVQRQKQVNNLIQLLDSPPIILSDNLIPDFEGVDRKHLWSLSSINSRRAELLAAKTSPDHSITIAKEDTAVLMLTSGSTGNAKAVCLTHGQILASVSGKSQMHKTTTKDVFLNWTGLDHVANLMEIHLHAISLGANQVHLPAAEVLGNPLGFLEKIDKHRVSYTFAPNFFLGTLINTVLKLDQGVDLKVAGDEIAVADELPFTASLQSLSLEIGSVAITPSTPESPFQVPASKKLDLSCLRALISGGESNVVQTCADLTDLLQVYNASESFIRPGFGMTETCAGCIYNTINCPAYDVSQNSEFCCLGEPFPGMEMRILRKDGSLAHHGEIGELQVSGAALFPRYYNNVEETGLAKTSDGWFKTGDNGTLDVNGRLCLTGRAKDLLIINGINLHPQNIESALNAGNTFGLTPSYTVVFGHRPTGSHTEVIVVVYLPAFEATDPAARSKTAVSISRATVTYCGVRPFKILPLPSNLLQKSTLGKISRAKTRAAFESGLYDDLILADESLMRSYHEQQFCAPKTGTEKVLAELCQGQFGGSAQVGVNSNLFELGASSVDLLTLKMHLQQRLGIETIPITCFFSHPILRDLASSVSQMTAQSAPVAATVVEYDPVVILNPNIGSTKTPIWFIHPGMGEILIFLNLSRHITDRPRLQPRGPYALCGYSFGSILTFEIAKLLEASGAEVQFLGTLDQPPFFKQRARTYDWYECVMTVAFFLGLMGEGEAYAGLGEMRRLSRDEVLDGIVKGAPAGRMEELGLTRKKIDTWAELAYRMKVIAWDYDPEGLVKVMDVFYTGPLIGLVQAKTMEEWRRDFIGKWDGFVETKVKYHEVNGTHRTIISPPFLVGFWKVFHSAMEARGL</sequence>
<comment type="caution">
    <text evidence="2">The sequence shown here is derived from an EMBL/GenBank/DDBJ whole genome shotgun (WGS) entry which is preliminary data.</text>
</comment>
<dbReference type="InterPro" id="IPR020845">
    <property type="entry name" value="AMP-binding_CS"/>
</dbReference>
<dbReference type="GO" id="GO:0006633">
    <property type="term" value="P:fatty acid biosynthetic process"/>
    <property type="evidence" value="ECO:0007669"/>
    <property type="project" value="TreeGrafter"/>
</dbReference>
<dbReference type="SUPFAM" id="SSF56801">
    <property type="entry name" value="Acetyl-CoA synthetase-like"/>
    <property type="match status" value="1"/>
</dbReference>
<dbReference type="STRING" id="503106.A0A218YWB0"/>
<dbReference type="OrthoDB" id="10253869at2759"/>
<dbReference type="Pfam" id="PF00550">
    <property type="entry name" value="PP-binding"/>
    <property type="match status" value="1"/>
</dbReference>
<name>A0A218YWB0_9HELO</name>
<dbReference type="InterPro" id="IPR001031">
    <property type="entry name" value="Thioesterase"/>
</dbReference>
<dbReference type="EMBL" id="MZNU01000354">
    <property type="protein sequence ID" value="OWO99494.1"/>
    <property type="molecule type" value="Genomic_DNA"/>
</dbReference>
<accession>A0A218YWB0</accession>
<reference evidence="2 3" key="1">
    <citation type="submission" date="2017-04" db="EMBL/GenBank/DDBJ databases">
        <title>Draft genome sequence of Marssonina coronaria NL1: causal agent of apple blotch.</title>
        <authorList>
            <person name="Cheng Q."/>
        </authorList>
    </citation>
    <scope>NUCLEOTIDE SEQUENCE [LARGE SCALE GENOMIC DNA]</scope>
    <source>
        <strain evidence="2 3">NL1</strain>
    </source>
</reference>
<dbReference type="PANTHER" id="PTHR24096:SF267">
    <property type="entry name" value="MALONATE--COA LIGASE ACSF3, MITOCHONDRIAL"/>
    <property type="match status" value="1"/>
</dbReference>
<keyword evidence="3" id="KW-1185">Reference proteome</keyword>
<dbReference type="Pfam" id="PF00975">
    <property type="entry name" value="Thioesterase"/>
    <property type="match status" value="1"/>
</dbReference>
<dbReference type="Gene3D" id="3.30.300.30">
    <property type="match status" value="1"/>
</dbReference>
<dbReference type="InterPro" id="IPR029058">
    <property type="entry name" value="AB_hydrolase_fold"/>
</dbReference>
<dbReference type="Gene3D" id="3.40.50.12780">
    <property type="entry name" value="N-terminal domain of ligase-like"/>
    <property type="match status" value="1"/>
</dbReference>
<dbReference type="InterPro" id="IPR045851">
    <property type="entry name" value="AMP-bd_C_sf"/>
</dbReference>
<evidence type="ECO:0000313" key="2">
    <source>
        <dbReference type="EMBL" id="OWO99494.1"/>
    </source>
</evidence>
<dbReference type="Proteomes" id="UP000242519">
    <property type="component" value="Unassembled WGS sequence"/>
</dbReference>
<dbReference type="InterPro" id="IPR036736">
    <property type="entry name" value="ACP-like_sf"/>
</dbReference>
<organism evidence="2 3">
    <name type="scientific">Diplocarpon coronariae</name>
    <dbReference type="NCBI Taxonomy" id="2795749"/>
    <lineage>
        <taxon>Eukaryota</taxon>
        <taxon>Fungi</taxon>
        <taxon>Dikarya</taxon>
        <taxon>Ascomycota</taxon>
        <taxon>Pezizomycotina</taxon>
        <taxon>Leotiomycetes</taxon>
        <taxon>Helotiales</taxon>
        <taxon>Drepanopezizaceae</taxon>
        <taxon>Diplocarpon</taxon>
    </lineage>
</organism>
<dbReference type="PROSITE" id="PS50075">
    <property type="entry name" value="CARRIER"/>
    <property type="match status" value="1"/>
</dbReference>
<feature type="domain" description="Carrier" evidence="1">
    <location>
        <begin position="629"/>
        <end position="706"/>
    </location>
</feature>
<dbReference type="InterPro" id="IPR000873">
    <property type="entry name" value="AMP-dep_synth/lig_dom"/>
</dbReference>
<dbReference type="Gene3D" id="3.40.50.1820">
    <property type="entry name" value="alpha/beta hydrolase"/>
    <property type="match status" value="2"/>
</dbReference>
<evidence type="ECO:0000259" key="1">
    <source>
        <dbReference type="PROSITE" id="PS50075"/>
    </source>
</evidence>
<dbReference type="Pfam" id="PF00501">
    <property type="entry name" value="AMP-binding"/>
    <property type="match status" value="1"/>
</dbReference>
<dbReference type="GO" id="GO:0031957">
    <property type="term" value="F:very long-chain fatty acid-CoA ligase activity"/>
    <property type="evidence" value="ECO:0007669"/>
    <property type="project" value="TreeGrafter"/>
</dbReference>
<dbReference type="PANTHER" id="PTHR24096">
    <property type="entry name" value="LONG-CHAIN-FATTY-ACID--COA LIGASE"/>
    <property type="match status" value="1"/>
</dbReference>
<dbReference type="AlphaFoldDB" id="A0A218YWB0"/>
<protein>
    <submittedName>
        <fullName evidence="2">Luciferin 4-monooxygenase</fullName>
    </submittedName>
</protein>
<dbReference type="SUPFAM" id="SSF47336">
    <property type="entry name" value="ACP-like"/>
    <property type="match status" value="1"/>
</dbReference>
<dbReference type="PROSITE" id="PS00455">
    <property type="entry name" value="AMP_BINDING"/>
    <property type="match status" value="1"/>
</dbReference>
<dbReference type="InterPro" id="IPR042099">
    <property type="entry name" value="ANL_N_sf"/>
</dbReference>
<dbReference type="SMR" id="A0A218YWB0"/>
<dbReference type="SUPFAM" id="SSF53474">
    <property type="entry name" value="alpha/beta-Hydrolases"/>
    <property type="match status" value="1"/>
</dbReference>
<dbReference type="InterPro" id="IPR009081">
    <property type="entry name" value="PP-bd_ACP"/>
</dbReference>
<proteinExistence type="predicted"/>